<feature type="transmembrane region" description="Helical" evidence="2">
    <location>
        <begin position="6"/>
        <end position="25"/>
    </location>
</feature>
<evidence type="ECO:0000256" key="2">
    <source>
        <dbReference type="SAM" id="Phobius"/>
    </source>
</evidence>
<feature type="domain" description="DUF6534" evidence="3">
    <location>
        <begin position="183"/>
        <end position="268"/>
    </location>
</feature>
<dbReference type="PANTHER" id="PTHR40465:SF1">
    <property type="entry name" value="DUF6534 DOMAIN-CONTAINING PROTEIN"/>
    <property type="match status" value="1"/>
</dbReference>
<proteinExistence type="predicted"/>
<keyword evidence="5" id="KW-1185">Reference proteome</keyword>
<feature type="transmembrane region" description="Helical" evidence="2">
    <location>
        <begin position="137"/>
        <end position="161"/>
    </location>
</feature>
<keyword evidence="2" id="KW-0812">Transmembrane</keyword>
<dbReference type="PANTHER" id="PTHR40465">
    <property type="entry name" value="CHROMOSOME 1, WHOLE GENOME SHOTGUN SEQUENCE"/>
    <property type="match status" value="1"/>
</dbReference>
<evidence type="ECO:0000313" key="4">
    <source>
        <dbReference type="EMBL" id="KAJ7672937.1"/>
    </source>
</evidence>
<dbReference type="AlphaFoldDB" id="A0AAD7D157"/>
<organism evidence="4 5">
    <name type="scientific">Mycena rosella</name>
    <name type="common">Pink bonnet</name>
    <name type="synonym">Agaricus rosellus</name>
    <dbReference type="NCBI Taxonomy" id="1033263"/>
    <lineage>
        <taxon>Eukaryota</taxon>
        <taxon>Fungi</taxon>
        <taxon>Dikarya</taxon>
        <taxon>Basidiomycota</taxon>
        <taxon>Agaricomycotina</taxon>
        <taxon>Agaricomycetes</taxon>
        <taxon>Agaricomycetidae</taxon>
        <taxon>Agaricales</taxon>
        <taxon>Marasmiineae</taxon>
        <taxon>Mycenaceae</taxon>
        <taxon>Mycena</taxon>
    </lineage>
</organism>
<keyword evidence="2" id="KW-0472">Membrane</keyword>
<evidence type="ECO:0000259" key="3">
    <source>
        <dbReference type="Pfam" id="PF20152"/>
    </source>
</evidence>
<gene>
    <name evidence="4" type="ORF">B0H17DRAFT_1208511</name>
</gene>
<comment type="caution">
    <text evidence="4">The sequence shown here is derived from an EMBL/GenBank/DDBJ whole genome shotgun (WGS) entry which is preliminary data.</text>
</comment>
<reference evidence="4" key="1">
    <citation type="submission" date="2023-03" db="EMBL/GenBank/DDBJ databases">
        <title>Massive genome expansion in bonnet fungi (Mycena s.s.) driven by repeated elements and novel gene families across ecological guilds.</title>
        <authorList>
            <consortium name="Lawrence Berkeley National Laboratory"/>
            <person name="Harder C.B."/>
            <person name="Miyauchi S."/>
            <person name="Viragh M."/>
            <person name="Kuo A."/>
            <person name="Thoen E."/>
            <person name="Andreopoulos B."/>
            <person name="Lu D."/>
            <person name="Skrede I."/>
            <person name="Drula E."/>
            <person name="Henrissat B."/>
            <person name="Morin E."/>
            <person name="Kohler A."/>
            <person name="Barry K."/>
            <person name="LaButti K."/>
            <person name="Morin E."/>
            <person name="Salamov A."/>
            <person name="Lipzen A."/>
            <person name="Mereny Z."/>
            <person name="Hegedus B."/>
            <person name="Baldrian P."/>
            <person name="Stursova M."/>
            <person name="Weitz H."/>
            <person name="Taylor A."/>
            <person name="Grigoriev I.V."/>
            <person name="Nagy L.G."/>
            <person name="Martin F."/>
            <person name="Kauserud H."/>
        </authorList>
    </citation>
    <scope>NUCLEOTIDE SEQUENCE</scope>
    <source>
        <strain evidence="4">CBHHK067</strain>
    </source>
</reference>
<feature type="transmembrane region" description="Helical" evidence="2">
    <location>
        <begin position="46"/>
        <end position="69"/>
    </location>
</feature>
<dbReference type="EMBL" id="JARKIE010000164">
    <property type="protein sequence ID" value="KAJ7672937.1"/>
    <property type="molecule type" value="Genomic_DNA"/>
</dbReference>
<feature type="compositionally biased region" description="Basic and acidic residues" evidence="1">
    <location>
        <begin position="355"/>
        <end position="364"/>
    </location>
</feature>
<sequence length="364" mass="39872">MSFNTDIVLGALLVGTWASSVLYTVEVMQAAYYYRHFKHDNWMLKLLVSSAIAIDSVSMIADYVSVYVYTITHWGDLLYVQNQYWASHSGPYWKKHHRTHVIEQFVPLYIFTTGVVAALVQSFLAARYWLLTRNKFITLTLFFFITVAAGGAFACGVATAISPEYTDRRKAIIPGTTWLIAEAVTDISIASALVFEFMKVKSSFKEIRSILNRLVAQTIQTGTAGASIALAACVAFLVNKESNVPTGIAYCLGRVYCITMLANVNSRNTGKTFSGGGTSSGASPETRGERGNQEQSEGGDEYGGIHVHRTAVVHIETPQEFCIGSFKPNPSQGLPDDSPAVEIETTLNDSASYSSERKQDSFAA</sequence>
<evidence type="ECO:0000256" key="1">
    <source>
        <dbReference type="SAM" id="MobiDB-lite"/>
    </source>
</evidence>
<feature type="compositionally biased region" description="Polar residues" evidence="1">
    <location>
        <begin position="345"/>
        <end position="354"/>
    </location>
</feature>
<feature type="region of interest" description="Disordered" evidence="1">
    <location>
        <begin position="269"/>
        <end position="303"/>
    </location>
</feature>
<dbReference type="Proteomes" id="UP001221757">
    <property type="component" value="Unassembled WGS sequence"/>
</dbReference>
<dbReference type="InterPro" id="IPR045339">
    <property type="entry name" value="DUF6534"/>
</dbReference>
<dbReference type="Pfam" id="PF20152">
    <property type="entry name" value="DUF6534"/>
    <property type="match status" value="1"/>
</dbReference>
<keyword evidence="2" id="KW-1133">Transmembrane helix</keyword>
<feature type="region of interest" description="Disordered" evidence="1">
    <location>
        <begin position="324"/>
        <end position="364"/>
    </location>
</feature>
<protein>
    <recommendedName>
        <fullName evidence="3">DUF6534 domain-containing protein</fullName>
    </recommendedName>
</protein>
<evidence type="ECO:0000313" key="5">
    <source>
        <dbReference type="Proteomes" id="UP001221757"/>
    </source>
</evidence>
<feature type="transmembrane region" description="Helical" evidence="2">
    <location>
        <begin position="108"/>
        <end position="130"/>
    </location>
</feature>
<accession>A0AAD7D157</accession>
<name>A0AAD7D157_MYCRO</name>
<feature type="transmembrane region" description="Helical" evidence="2">
    <location>
        <begin position="176"/>
        <end position="198"/>
    </location>
</feature>